<keyword evidence="9" id="KW-1185">Reference proteome</keyword>
<evidence type="ECO:0000256" key="5">
    <source>
        <dbReference type="PIRSR" id="PIRSR005739-1"/>
    </source>
</evidence>
<dbReference type="InterPro" id="IPR012967">
    <property type="entry name" value="COMT_dimerisation"/>
</dbReference>
<feature type="domain" description="O-methyltransferase dimerisation" evidence="7">
    <location>
        <begin position="13"/>
        <end position="105"/>
    </location>
</feature>
<keyword evidence="1" id="KW-0489">Methyltransferase</keyword>
<dbReference type="EMBL" id="JBJXBP010000004">
    <property type="protein sequence ID" value="KAL3834377.1"/>
    <property type="molecule type" value="Genomic_DNA"/>
</dbReference>
<keyword evidence="2" id="KW-0808">Transferase</keyword>
<keyword evidence="3" id="KW-0949">S-adenosyl-L-methionine</keyword>
<dbReference type="InterPro" id="IPR036390">
    <property type="entry name" value="WH_DNA-bd_sf"/>
</dbReference>
<dbReference type="GO" id="GO:0032259">
    <property type="term" value="P:methylation"/>
    <property type="evidence" value="ECO:0007669"/>
    <property type="project" value="UniProtKB-KW"/>
</dbReference>
<evidence type="ECO:0000256" key="4">
    <source>
        <dbReference type="ARBA" id="ARBA00034481"/>
    </source>
</evidence>
<evidence type="ECO:0000256" key="1">
    <source>
        <dbReference type="ARBA" id="ARBA00022603"/>
    </source>
</evidence>
<dbReference type="Gene3D" id="1.10.10.10">
    <property type="entry name" value="Winged helix-like DNA-binding domain superfamily/Winged helix DNA-binding domain"/>
    <property type="match status" value="1"/>
</dbReference>
<gene>
    <name evidence="8" type="ORF">ACJIZ3_009113</name>
</gene>
<evidence type="ECO:0000313" key="9">
    <source>
        <dbReference type="Proteomes" id="UP001634393"/>
    </source>
</evidence>
<accession>A0ABD3TBL6</accession>
<evidence type="ECO:0000256" key="3">
    <source>
        <dbReference type="ARBA" id="ARBA00022691"/>
    </source>
</evidence>
<evidence type="ECO:0000256" key="2">
    <source>
        <dbReference type="ARBA" id="ARBA00022679"/>
    </source>
</evidence>
<dbReference type="PROSITE" id="PS51683">
    <property type="entry name" value="SAM_OMT_II"/>
    <property type="match status" value="1"/>
</dbReference>
<dbReference type="InterPro" id="IPR036388">
    <property type="entry name" value="WH-like_DNA-bd_sf"/>
</dbReference>
<dbReference type="Pfam" id="PF08100">
    <property type="entry name" value="Dimerisation"/>
    <property type="match status" value="1"/>
</dbReference>
<dbReference type="Proteomes" id="UP001634393">
    <property type="component" value="Unassembled WGS sequence"/>
</dbReference>
<comment type="caution">
    <text evidence="8">The sequence shown here is derived from an EMBL/GenBank/DDBJ whole genome shotgun (WGS) entry which is preliminary data.</text>
</comment>
<evidence type="ECO:0000259" key="6">
    <source>
        <dbReference type="Pfam" id="PF00891"/>
    </source>
</evidence>
<feature type="domain" description="O-methyltransferase C-terminal" evidence="6">
    <location>
        <begin position="201"/>
        <end position="283"/>
    </location>
</feature>
<organism evidence="8 9">
    <name type="scientific">Penstemon smallii</name>
    <dbReference type="NCBI Taxonomy" id="265156"/>
    <lineage>
        <taxon>Eukaryota</taxon>
        <taxon>Viridiplantae</taxon>
        <taxon>Streptophyta</taxon>
        <taxon>Embryophyta</taxon>
        <taxon>Tracheophyta</taxon>
        <taxon>Spermatophyta</taxon>
        <taxon>Magnoliopsida</taxon>
        <taxon>eudicotyledons</taxon>
        <taxon>Gunneridae</taxon>
        <taxon>Pentapetalae</taxon>
        <taxon>asterids</taxon>
        <taxon>lamiids</taxon>
        <taxon>Lamiales</taxon>
        <taxon>Plantaginaceae</taxon>
        <taxon>Cheloneae</taxon>
        <taxon>Penstemon</taxon>
    </lineage>
</organism>
<dbReference type="InterPro" id="IPR001077">
    <property type="entry name" value="COMT_C"/>
</dbReference>
<name>A0ABD3TBL6_9LAMI</name>
<dbReference type="GO" id="GO:0008168">
    <property type="term" value="F:methyltransferase activity"/>
    <property type="evidence" value="ECO:0007669"/>
    <property type="project" value="UniProtKB-KW"/>
</dbReference>
<proteinExistence type="inferred from homology"/>
<comment type="similarity">
    <text evidence="4">Belongs to the class I-like SAM-binding methyltransferase superfamily. Cation-independent O-methyltransferase family. COMT subfamily.</text>
</comment>
<feature type="active site" description="Proton acceptor" evidence="5">
    <location>
        <position position="207"/>
    </location>
</feature>
<dbReference type="AlphaFoldDB" id="A0ABD3TBL6"/>
<dbReference type="PANTHER" id="PTHR11746">
    <property type="entry name" value="O-METHYLTRANSFERASE"/>
    <property type="match status" value="1"/>
</dbReference>
<dbReference type="SUPFAM" id="SSF53335">
    <property type="entry name" value="S-adenosyl-L-methionine-dependent methyltransferases"/>
    <property type="match status" value="1"/>
</dbReference>
<dbReference type="PIRSF" id="PIRSF005739">
    <property type="entry name" value="O-mtase"/>
    <property type="match status" value="1"/>
</dbReference>
<evidence type="ECO:0000259" key="7">
    <source>
        <dbReference type="Pfam" id="PF08100"/>
    </source>
</evidence>
<dbReference type="InterPro" id="IPR016461">
    <property type="entry name" value="COMT-like"/>
</dbReference>
<dbReference type="InterPro" id="IPR029063">
    <property type="entry name" value="SAM-dependent_MTases_sf"/>
</dbReference>
<dbReference type="SUPFAM" id="SSF46785">
    <property type="entry name" value="Winged helix' DNA-binding domain"/>
    <property type="match status" value="1"/>
</dbReference>
<dbReference type="Gene3D" id="3.40.50.150">
    <property type="entry name" value="Vaccinia Virus protein VP39"/>
    <property type="match status" value="2"/>
</dbReference>
<sequence>MVNEEAQARVDVWKYAFGFDTMRVVKCAIDLGLPDVLESHGSPITLSELSTILNCSPSSLYRIMRFLTNLGIFKLHKTSSSTGQMGENHESLLYAQTPLSRLLTKDNMAPFVLLQSNPPAPWSGINANVLRAGGRSAYGNTKGEDIWSGDVDLLEIEKHFDDSMACHARLATSALISNYSEALQGIGSLVDVGGRHGLALGMLWILHDWSDELCIDILKKCKEAVPVDTGKVIIVEAVIDEEGGDEYTSARLALDITMMAGTVKGKERTSKEWVQLLNDAGYRSHKITHIKAIESVIEAYP</sequence>
<evidence type="ECO:0000313" key="8">
    <source>
        <dbReference type="EMBL" id="KAL3834377.1"/>
    </source>
</evidence>
<protein>
    <submittedName>
        <fullName evidence="8">Uncharacterized protein</fullName>
    </submittedName>
</protein>
<dbReference type="Pfam" id="PF00891">
    <property type="entry name" value="Methyltransf_2"/>
    <property type="match status" value="1"/>
</dbReference>
<reference evidence="8 9" key="1">
    <citation type="submission" date="2024-12" db="EMBL/GenBank/DDBJ databases">
        <title>The unique morphological basis and parallel evolutionary history of personate flowers in Penstemon.</title>
        <authorList>
            <person name="Depatie T.H."/>
            <person name="Wessinger C.A."/>
        </authorList>
    </citation>
    <scope>NUCLEOTIDE SEQUENCE [LARGE SCALE GENOMIC DNA]</scope>
    <source>
        <strain evidence="8">WTNN_2</strain>
        <tissue evidence="8">Leaf</tissue>
    </source>
</reference>